<dbReference type="GO" id="GO:0005739">
    <property type="term" value="C:mitochondrion"/>
    <property type="evidence" value="ECO:0000318"/>
    <property type="project" value="GO_Central"/>
</dbReference>
<dbReference type="OMA" id="NMDEGDK"/>
<dbReference type="InParanoid" id="D6WLV2"/>
<dbReference type="eggNOG" id="ENOG502S6YS">
    <property type="taxonomic scope" value="Eukaryota"/>
</dbReference>
<keyword evidence="3" id="KW-0963">Cytoplasm</keyword>
<evidence type="ECO:0000256" key="2">
    <source>
        <dbReference type="ARBA" id="ARBA00008332"/>
    </source>
</evidence>
<evidence type="ECO:0000256" key="5">
    <source>
        <dbReference type="SAM" id="MobiDB-lite"/>
    </source>
</evidence>
<dbReference type="InterPro" id="IPR019376">
    <property type="entry name" value="Myeloid_leukemia_factor"/>
</dbReference>
<feature type="region of interest" description="Disordered" evidence="5">
    <location>
        <begin position="163"/>
        <end position="187"/>
    </location>
</feature>
<dbReference type="PhylomeDB" id="D6WLV2"/>
<evidence type="ECO:0000256" key="3">
    <source>
        <dbReference type="ARBA" id="ARBA00022490"/>
    </source>
</evidence>
<dbReference type="PANTHER" id="PTHR14938:SF2">
    <property type="entry name" value="HCLS1-ASSOCIATED PROTEIN X-1"/>
    <property type="match status" value="1"/>
</dbReference>
<dbReference type="GO" id="GO:0030833">
    <property type="term" value="P:regulation of actin filament polymerization"/>
    <property type="evidence" value="ECO:0000318"/>
    <property type="project" value="GO_Central"/>
</dbReference>
<evidence type="ECO:0000313" key="7">
    <source>
        <dbReference type="Proteomes" id="UP000007266"/>
    </source>
</evidence>
<dbReference type="EMBL" id="KQ971343">
    <property type="protein sequence ID" value="EFA03397.1"/>
    <property type="molecule type" value="Genomic_DNA"/>
</dbReference>
<reference evidence="6 7" key="2">
    <citation type="journal article" date="2010" name="Nucleic Acids Res.">
        <title>BeetleBase in 2010: revisions to provide comprehensive genomic information for Tribolium castaneum.</title>
        <authorList>
            <person name="Kim H.S."/>
            <person name="Murphy T."/>
            <person name="Xia J."/>
            <person name="Caragea D."/>
            <person name="Park Y."/>
            <person name="Beeman R.W."/>
            <person name="Lorenzen M.D."/>
            <person name="Butcher S."/>
            <person name="Manak J.R."/>
            <person name="Brown S.J."/>
        </authorList>
    </citation>
    <scope>GENOME REANNOTATION</scope>
    <source>
        <strain evidence="6 7">Georgia GA2</strain>
    </source>
</reference>
<organism evidence="6 7">
    <name type="scientific">Tribolium castaneum</name>
    <name type="common">Red flour beetle</name>
    <dbReference type="NCBI Taxonomy" id="7070"/>
    <lineage>
        <taxon>Eukaryota</taxon>
        <taxon>Metazoa</taxon>
        <taxon>Ecdysozoa</taxon>
        <taxon>Arthropoda</taxon>
        <taxon>Hexapoda</taxon>
        <taxon>Insecta</taxon>
        <taxon>Pterygota</taxon>
        <taxon>Neoptera</taxon>
        <taxon>Endopterygota</taxon>
        <taxon>Coleoptera</taxon>
        <taxon>Polyphaga</taxon>
        <taxon>Cucujiformia</taxon>
        <taxon>Tenebrionidae</taxon>
        <taxon>Tenebrionidae incertae sedis</taxon>
        <taxon>Tribolium</taxon>
    </lineage>
</organism>
<dbReference type="KEGG" id="tca:103313144"/>
<feature type="region of interest" description="Disordered" evidence="5">
    <location>
        <begin position="15"/>
        <end position="43"/>
    </location>
</feature>
<dbReference type="GO" id="GO:0016324">
    <property type="term" value="C:apical plasma membrane"/>
    <property type="evidence" value="ECO:0000318"/>
    <property type="project" value="GO_Central"/>
</dbReference>
<dbReference type="GO" id="GO:0030136">
    <property type="term" value="C:clathrin-coated vesicle"/>
    <property type="evidence" value="ECO:0000318"/>
    <property type="project" value="GO_Central"/>
</dbReference>
<keyword evidence="4" id="KW-0597">Phosphoprotein</keyword>
<dbReference type="PANTHER" id="PTHR14938">
    <property type="entry name" value="HCLS1-ASSOCIATED PROTEIN X-1"/>
    <property type="match status" value="1"/>
</dbReference>
<dbReference type="HOGENOM" id="CLU_981129_0_0_1"/>
<protein>
    <submittedName>
        <fullName evidence="6">Uncharacterized protein</fullName>
    </submittedName>
</protein>
<name>D6WLV2_TRICA</name>
<comment type="similarity">
    <text evidence="2">Belongs to the MLF family.</text>
</comment>
<dbReference type="OrthoDB" id="5562606at2759"/>
<evidence type="ECO:0000256" key="4">
    <source>
        <dbReference type="ARBA" id="ARBA00022553"/>
    </source>
</evidence>
<reference evidence="6 7" key="1">
    <citation type="journal article" date="2008" name="Nature">
        <title>The genome of the model beetle and pest Tribolium castaneum.</title>
        <authorList>
            <consortium name="Tribolium Genome Sequencing Consortium"/>
            <person name="Richards S."/>
            <person name="Gibbs R.A."/>
            <person name="Weinstock G.M."/>
            <person name="Brown S.J."/>
            <person name="Denell R."/>
            <person name="Beeman R.W."/>
            <person name="Gibbs R."/>
            <person name="Beeman R.W."/>
            <person name="Brown S.J."/>
            <person name="Bucher G."/>
            <person name="Friedrich M."/>
            <person name="Grimmelikhuijzen C.J."/>
            <person name="Klingler M."/>
            <person name="Lorenzen M."/>
            <person name="Richards S."/>
            <person name="Roth S."/>
            <person name="Schroder R."/>
            <person name="Tautz D."/>
            <person name="Zdobnov E.M."/>
            <person name="Muzny D."/>
            <person name="Gibbs R.A."/>
            <person name="Weinstock G.M."/>
            <person name="Attaway T."/>
            <person name="Bell S."/>
            <person name="Buhay C.J."/>
            <person name="Chandrabose M.N."/>
            <person name="Chavez D."/>
            <person name="Clerk-Blankenburg K.P."/>
            <person name="Cree A."/>
            <person name="Dao M."/>
            <person name="Davis C."/>
            <person name="Chacko J."/>
            <person name="Dinh H."/>
            <person name="Dugan-Rocha S."/>
            <person name="Fowler G."/>
            <person name="Garner T.T."/>
            <person name="Garnes J."/>
            <person name="Gnirke A."/>
            <person name="Hawes A."/>
            <person name="Hernandez J."/>
            <person name="Hines S."/>
            <person name="Holder M."/>
            <person name="Hume J."/>
            <person name="Jhangiani S.N."/>
            <person name="Joshi V."/>
            <person name="Khan Z.M."/>
            <person name="Jackson L."/>
            <person name="Kovar C."/>
            <person name="Kowis A."/>
            <person name="Lee S."/>
            <person name="Lewis L.R."/>
            <person name="Margolis J."/>
            <person name="Morgan M."/>
            <person name="Nazareth L.V."/>
            <person name="Nguyen N."/>
            <person name="Okwuonu G."/>
            <person name="Parker D."/>
            <person name="Richards S."/>
            <person name="Ruiz S.J."/>
            <person name="Santibanez J."/>
            <person name="Savard J."/>
            <person name="Scherer S.E."/>
            <person name="Schneider B."/>
            <person name="Sodergren E."/>
            <person name="Tautz D."/>
            <person name="Vattahil S."/>
            <person name="Villasana D."/>
            <person name="White C.S."/>
            <person name="Wright R."/>
            <person name="Park Y."/>
            <person name="Beeman R.W."/>
            <person name="Lord J."/>
            <person name="Oppert B."/>
            <person name="Lorenzen M."/>
            <person name="Brown S."/>
            <person name="Wang L."/>
            <person name="Savard J."/>
            <person name="Tautz D."/>
            <person name="Richards S."/>
            <person name="Weinstock G."/>
            <person name="Gibbs R.A."/>
            <person name="Liu Y."/>
            <person name="Worley K."/>
            <person name="Weinstock G."/>
            <person name="Elsik C.G."/>
            <person name="Reese J.T."/>
            <person name="Elhaik E."/>
            <person name="Landan G."/>
            <person name="Graur D."/>
            <person name="Arensburger P."/>
            <person name="Atkinson P."/>
            <person name="Beeman R.W."/>
            <person name="Beidler J."/>
            <person name="Brown S.J."/>
            <person name="Demuth J.P."/>
            <person name="Drury D.W."/>
            <person name="Du Y.Z."/>
            <person name="Fujiwara H."/>
            <person name="Lorenzen M."/>
            <person name="Maselli V."/>
            <person name="Osanai M."/>
            <person name="Park Y."/>
            <person name="Robertson H.M."/>
            <person name="Tu Z."/>
            <person name="Wang J.J."/>
            <person name="Wang S."/>
            <person name="Richards S."/>
            <person name="Song H."/>
            <person name="Zhang L."/>
            <person name="Sodergren E."/>
            <person name="Werner D."/>
            <person name="Stanke M."/>
            <person name="Morgenstern B."/>
            <person name="Solovyev V."/>
            <person name="Kosarev P."/>
            <person name="Brown G."/>
            <person name="Chen H.C."/>
            <person name="Ermolaeva O."/>
            <person name="Hlavina W."/>
            <person name="Kapustin Y."/>
            <person name="Kiryutin B."/>
            <person name="Kitts P."/>
            <person name="Maglott D."/>
            <person name="Pruitt K."/>
            <person name="Sapojnikov V."/>
            <person name="Souvorov A."/>
            <person name="Mackey A.J."/>
            <person name="Waterhouse R.M."/>
            <person name="Wyder S."/>
            <person name="Zdobnov E.M."/>
            <person name="Zdobnov E.M."/>
            <person name="Wyder S."/>
            <person name="Kriventseva E.V."/>
            <person name="Kadowaki T."/>
            <person name="Bork P."/>
            <person name="Aranda M."/>
            <person name="Bao R."/>
            <person name="Beermann A."/>
            <person name="Berns N."/>
            <person name="Bolognesi R."/>
            <person name="Bonneton F."/>
            <person name="Bopp D."/>
            <person name="Brown S.J."/>
            <person name="Bucher G."/>
            <person name="Butts T."/>
            <person name="Chaumot A."/>
            <person name="Denell R.E."/>
            <person name="Ferrier D.E."/>
            <person name="Friedrich M."/>
            <person name="Gordon C.M."/>
            <person name="Jindra M."/>
            <person name="Klingler M."/>
            <person name="Lan Q."/>
            <person name="Lattorff H.M."/>
            <person name="Laudet V."/>
            <person name="von Levetsow C."/>
            <person name="Liu Z."/>
            <person name="Lutz R."/>
            <person name="Lynch J.A."/>
            <person name="da Fonseca R.N."/>
            <person name="Posnien N."/>
            <person name="Reuter R."/>
            <person name="Roth S."/>
            <person name="Savard J."/>
            <person name="Schinko J.B."/>
            <person name="Schmitt C."/>
            <person name="Schoppmeier M."/>
            <person name="Schroder R."/>
            <person name="Shippy T.D."/>
            <person name="Simonnet F."/>
            <person name="Marques-Souza H."/>
            <person name="Tautz D."/>
            <person name="Tomoyasu Y."/>
            <person name="Trauner J."/>
            <person name="Van der Zee M."/>
            <person name="Vervoort M."/>
            <person name="Wittkopp N."/>
            <person name="Wimmer E.A."/>
            <person name="Yang X."/>
            <person name="Jones A.K."/>
            <person name="Sattelle D.B."/>
            <person name="Ebert P.R."/>
            <person name="Nelson D."/>
            <person name="Scott J.G."/>
            <person name="Beeman R.W."/>
            <person name="Muthukrishnan S."/>
            <person name="Kramer K.J."/>
            <person name="Arakane Y."/>
            <person name="Beeman R.W."/>
            <person name="Zhu Q."/>
            <person name="Hogenkamp D."/>
            <person name="Dixit R."/>
            <person name="Oppert B."/>
            <person name="Jiang H."/>
            <person name="Zou Z."/>
            <person name="Marshall J."/>
            <person name="Elpidina E."/>
            <person name="Vinokurov K."/>
            <person name="Oppert C."/>
            <person name="Zou Z."/>
            <person name="Evans J."/>
            <person name="Lu Z."/>
            <person name="Zhao P."/>
            <person name="Sumathipala N."/>
            <person name="Altincicek B."/>
            <person name="Vilcinskas A."/>
            <person name="Williams M."/>
            <person name="Hultmark D."/>
            <person name="Hetru C."/>
            <person name="Jiang H."/>
            <person name="Grimmelikhuijzen C.J."/>
            <person name="Hauser F."/>
            <person name="Cazzamali G."/>
            <person name="Williamson M."/>
            <person name="Park Y."/>
            <person name="Li B."/>
            <person name="Tanaka Y."/>
            <person name="Predel R."/>
            <person name="Neupert S."/>
            <person name="Schachtner J."/>
            <person name="Verleyen P."/>
            <person name="Raible F."/>
            <person name="Bork P."/>
            <person name="Friedrich M."/>
            <person name="Walden K.K."/>
            <person name="Robertson H.M."/>
            <person name="Angeli S."/>
            <person name="Foret S."/>
            <person name="Bucher G."/>
            <person name="Schuetz S."/>
            <person name="Maleszka R."/>
            <person name="Wimmer E.A."/>
            <person name="Beeman R.W."/>
            <person name="Lorenzen M."/>
            <person name="Tomoyasu Y."/>
            <person name="Miller S.C."/>
            <person name="Grossmann D."/>
            <person name="Bucher G."/>
        </authorList>
    </citation>
    <scope>NUCLEOTIDE SEQUENCE [LARGE SCALE GENOMIC DNA]</scope>
    <source>
        <strain evidence="6 7">Georgia GA2</strain>
    </source>
</reference>
<dbReference type="GO" id="GO:0015629">
    <property type="term" value="C:actin cytoskeleton"/>
    <property type="evidence" value="ECO:0000318"/>
    <property type="project" value="GO_Central"/>
</dbReference>
<comment type="subcellular location">
    <subcellularLocation>
        <location evidence="1">Cytoplasm</location>
    </subcellularLocation>
</comment>
<dbReference type="AlphaFoldDB" id="D6WLV2"/>
<dbReference type="GO" id="GO:0043066">
    <property type="term" value="P:negative regulation of apoptotic process"/>
    <property type="evidence" value="ECO:0000318"/>
    <property type="project" value="GO_Central"/>
</dbReference>
<gene>
    <name evidence="6" type="primary">AUGUSTUS-3.0.2_13383</name>
    <name evidence="6" type="ORF">TcasGA2_TC013383</name>
</gene>
<keyword evidence="7" id="KW-1185">Reference proteome</keyword>
<sequence>MEFYDKVKRFLGFSSRQESPQFDERDRSWPEPPSRDEGFGAPFQSFSMFSDPFEMHKYFEQQMSEMLRNFGFHEFGDGFNHSFDLPQLEIEEIPDDEGAPKSGTLRDQFLKPGFEKPKERIEEKRDEDIDGRLDIRDWGSVFKGENSQTPVPRTRFFGQSVTSKTVRNPDGSIETHHTVRDNEGNEETTITRKVADKEYTITKRRDKEGKEEIIENLVNLDENEKDKFFPQQRKLPELGNKPWPFFDQFFK</sequence>
<dbReference type="GO" id="GO:0016529">
    <property type="term" value="C:sarcoplasmic reticulum"/>
    <property type="evidence" value="ECO:0000318"/>
    <property type="project" value="GO_Central"/>
</dbReference>
<evidence type="ECO:0000256" key="1">
    <source>
        <dbReference type="ARBA" id="ARBA00004496"/>
    </source>
</evidence>
<feature type="compositionally biased region" description="Basic and acidic residues" evidence="5">
    <location>
        <begin position="22"/>
        <end position="38"/>
    </location>
</feature>
<dbReference type="Proteomes" id="UP000007266">
    <property type="component" value="Linkage group 5"/>
</dbReference>
<dbReference type="InterPro" id="IPR017248">
    <property type="entry name" value="HAX-1"/>
</dbReference>
<dbReference type="Pfam" id="PF10248">
    <property type="entry name" value="Mlf1IP"/>
    <property type="match status" value="1"/>
</dbReference>
<proteinExistence type="inferred from homology"/>
<evidence type="ECO:0000313" key="6">
    <source>
        <dbReference type="EMBL" id="EFA03397.1"/>
    </source>
</evidence>
<accession>D6WLV2</accession>
<feature type="compositionally biased region" description="Basic and acidic residues" evidence="5">
    <location>
        <begin position="173"/>
        <end position="187"/>
    </location>
</feature>